<dbReference type="GO" id="GO:0006097">
    <property type="term" value="P:glyoxylate cycle"/>
    <property type="evidence" value="ECO:0007669"/>
    <property type="project" value="UniProtKB-UniRule"/>
</dbReference>
<feature type="binding site" evidence="10">
    <location>
        <position position="287"/>
    </location>
    <ligand>
        <name>acetyl-CoA</name>
        <dbReference type="ChEBI" id="CHEBI:57288"/>
    </ligand>
</feature>
<evidence type="ECO:0000259" key="16">
    <source>
        <dbReference type="Pfam" id="PF20658"/>
    </source>
</evidence>
<accession>A0A0S2KGS6</accession>
<dbReference type="GO" id="GO:0005829">
    <property type="term" value="C:cytosol"/>
    <property type="evidence" value="ECO:0007669"/>
    <property type="project" value="TreeGrafter"/>
</dbReference>
<keyword evidence="7 10" id="KW-0460">Magnesium</keyword>
<evidence type="ECO:0000256" key="10">
    <source>
        <dbReference type="HAMAP-Rule" id="MF_00641"/>
    </source>
</evidence>
<dbReference type="NCBIfam" id="TIGR01345">
    <property type="entry name" value="malate_syn_G"/>
    <property type="match status" value="1"/>
</dbReference>
<gene>
    <name evidence="10" type="primary">glcB</name>
    <name evidence="18" type="ORF">PS2015_2749</name>
</gene>
<dbReference type="InterPro" id="IPR048356">
    <property type="entry name" value="MS_N"/>
</dbReference>
<dbReference type="Proteomes" id="UP000065641">
    <property type="component" value="Chromosome"/>
</dbReference>
<feature type="binding site" evidence="10">
    <location>
        <position position="351"/>
    </location>
    <ligand>
        <name>glyoxylate</name>
        <dbReference type="ChEBI" id="CHEBI:36655"/>
    </ligand>
</feature>
<evidence type="ECO:0000256" key="4">
    <source>
        <dbReference type="ARBA" id="ARBA00022532"/>
    </source>
</evidence>
<reference evidence="18 19" key="1">
    <citation type="submission" date="2015-11" db="EMBL/GenBank/DDBJ databases">
        <authorList>
            <person name="Zhang Y."/>
            <person name="Guo Z."/>
        </authorList>
    </citation>
    <scope>NUCLEOTIDE SEQUENCE [LARGE SCALE GENOMIC DNA]</scope>
    <source>
        <strain evidence="18 19">KCTC 32221</strain>
    </source>
</reference>
<feature type="modified residue" description="Cysteine sulfenic acid (-SOH)" evidence="10">
    <location>
        <position position="629"/>
    </location>
</feature>
<dbReference type="KEGG" id="pspi:PS2015_2749"/>
<evidence type="ECO:0000259" key="14">
    <source>
        <dbReference type="Pfam" id="PF01274"/>
    </source>
</evidence>
<feature type="binding site" evidence="10">
    <location>
        <position position="471"/>
    </location>
    <ligand>
        <name>Mg(2+)</name>
        <dbReference type="ChEBI" id="CHEBI:18420"/>
    </ligand>
</feature>
<dbReference type="Pfam" id="PF20658">
    <property type="entry name" value="MSG_insertion"/>
    <property type="match status" value="1"/>
</dbReference>
<evidence type="ECO:0000256" key="12">
    <source>
        <dbReference type="PIRSR" id="PIRSR601465-50"/>
    </source>
</evidence>
<dbReference type="OrthoDB" id="9762054at2"/>
<dbReference type="Gene3D" id="3.20.20.360">
    <property type="entry name" value="Malate synthase, domain 3"/>
    <property type="match status" value="2"/>
</dbReference>
<dbReference type="PANTHER" id="PTHR42739:SF1">
    <property type="entry name" value="MALATE SYNTHASE G"/>
    <property type="match status" value="1"/>
</dbReference>
<keyword evidence="6 10" id="KW-0479">Metal-binding</keyword>
<dbReference type="GO" id="GO:0004474">
    <property type="term" value="F:malate synthase activity"/>
    <property type="evidence" value="ECO:0007669"/>
    <property type="project" value="UniProtKB-UniRule"/>
</dbReference>
<keyword evidence="2 10" id="KW-0329">Glyoxylate bypass</keyword>
<evidence type="ECO:0000313" key="18">
    <source>
        <dbReference type="EMBL" id="ALO47381.1"/>
    </source>
</evidence>
<feature type="binding site" evidence="10">
    <location>
        <position position="552"/>
    </location>
    <ligand>
        <name>acetyl-CoA</name>
        <dbReference type="ChEBI" id="CHEBI:57288"/>
    </ligand>
</feature>
<keyword evidence="4 10" id="KW-0816">Tricarboxylic acid cycle</keyword>
<evidence type="ECO:0000313" key="19">
    <source>
        <dbReference type="Proteomes" id="UP000065641"/>
    </source>
</evidence>
<dbReference type="SUPFAM" id="SSF51645">
    <property type="entry name" value="Malate synthase G"/>
    <property type="match status" value="1"/>
</dbReference>
<keyword evidence="3 10" id="KW-0963">Cytoplasm</keyword>
<name>A0A0S2KGS6_9GAMM</name>
<feature type="binding site" evidence="10">
    <location>
        <position position="129"/>
    </location>
    <ligand>
        <name>acetyl-CoA</name>
        <dbReference type="ChEBI" id="CHEBI:57288"/>
    </ligand>
</feature>
<keyword evidence="19" id="KW-1185">Reference proteome</keyword>
<feature type="active site" description="Proton acceptor" evidence="10 12">
    <location>
        <position position="351"/>
    </location>
</feature>
<evidence type="ECO:0000256" key="1">
    <source>
        <dbReference type="ARBA" id="ARBA00001946"/>
    </source>
</evidence>
<dbReference type="HAMAP" id="MF_00641">
    <property type="entry name" value="Malate_synth_G"/>
    <property type="match status" value="1"/>
</dbReference>
<evidence type="ECO:0000259" key="17">
    <source>
        <dbReference type="Pfam" id="PF20659"/>
    </source>
</evidence>
<evidence type="ECO:0000256" key="6">
    <source>
        <dbReference type="ARBA" id="ARBA00022723"/>
    </source>
</evidence>
<feature type="binding site" evidence="10">
    <location>
        <position position="443"/>
    </location>
    <ligand>
        <name>glyoxylate</name>
        <dbReference type="ChEBI" id="CHEBI:36655"/>
    </ligand>
</feature>
<evidence type="ECO:0000256" key="9">
    <source>
        <dbReference type="ARBA" id="ARBA00047918"/>
    </source>
</evidence>
<feature type="binding site" evidence="10">
    <location>
        <position position="443"/>
    </location>
    <ligand>
        <name>Mg(2+)</name>
        <dbReference type="ChEBI" id="CHEBI:18420"/>
    </ligand>
</feature>
<comment type="catalytic activity">
    <reaction evidence="9 10 13">
        <text>glyoxylate + acetyl-CoA + H2O = (S)-malate + CoA + H(+)</text>
        <dbReference type="Rhea" id="RHEA:18181"/>
        <dbReference type="ChEBI" id="CHEBI:15377"/>
        <dbReference type="ChEBI" id="CHEBI:15378"/>
        <dbReference type="ChEBI" id="CHEBI:15589"/>
        <dbReference type="ChEBI" id="CHEBI:36655"/>
        <dbReference type="ChEBI" id="CHEBI:57287"/>
        <dbReference type="ChEBI" id="CHEBI:57288"/>
        <dbReference type="EC" id="2.3.3.9"/>
    </reaction>
</comment>
<feature type="domain" description="Malate synthase TIM barrel" evidence="14">
    <location>
        <begin position="348"/>
        <end position="580"/>
    </location>
</feature>
<comment type="subcellular location">
    <subcellularLocation>
        <location evidence="10 13">Cytoplasm</location>
    </subcellularLocation>
</comment>
<dbReference type="InterPro" id="IPR048355">
    <property type="entry name" value="MS_C"/>
</dbReference>
<dbReference type="InterPro" id="IPR001465">
    <property type="entry name" value="Malate_synthase_TIM"/>
</dbReference>
<keyword evidence="8 10" id="KW-0558">Oxidation</keyword>
<dbReference type="PANTHER" id="PTHR42739">
    <property type="entry name" value="MALATE SYNTHASE G"/>
    <property type="match status" value="1"/>
</dbReference>
<protein>
    <recommendedName>
        <fullName evidence="10 11">Malate synthase G</fullName>
        <ecNumber evidence="10 11">2.3.3.9</ecNumber>
    </recommendedName>
</protein>
<sequence length="739" mass="82360">MENTAQKSRIQAPTAQLFVDPTFRHFLEQEVLPLTTLNAATFWDDLTDLVAEFAPRNQALLQRRTQLQQQIDNWHRAQRTLPAEQRADSDEYVDFLRNIGYLQNEPGSVEIDPEPVDEEIARLSGPQLVVPIKNARFAINAANARWGSLYDALYGSDVIPTQGSLSPGEGYNPVRGAAVIRYAKDFLDATFPLRDGSHHDACRYLVADGELQVKLCERRITTLRNPAQWVGFIGGHDSLRSVFLQNNGLHVEIRIDRSRSPGAEDIAGVQDVIVESALTTIMDGEDSVAAVDTEDKLEVYRNWLGLIHGTLTASFNKNGTRHIRTLNCDRVITGRDGQHRTLRGRSLMMMRNVGLLMDTELLLDARGNRVPEGIVDAVVTALIASLDVRGSHAGRNSQCGNIYVVKPKLHGPDEVAFTDALMERVEDLLRLPRHTIKLGIMDEERRTSVNLKACLAQAAQRVVFINTGFLDRTGDEIHTCMQAGAFLPKAEIKGSDCIRAYENCNVDTGLACGLPGKGQIGKGMWPKPDKMADMMREKLMHPQAGANTAWVPSPTAATLHALHYHQVNVRERQKSLYKSQVSCLENMLTPPLLPAGRRLSEAEIVAELQNNVQGILGYVVRWINQGIGCSKVPDFNQVGLMEDRATLRISSQHIANWLLHGLCNKEQVLSIMTRMAALVDKQNQHDPDYRPMTPQPENSLPFQAACALIFDGNQQPNGYTEPVLHHYRKLAKNQQTDIK</sequence>
<dbReference type="STRING" id="1249552.PS2015_2749"/>
<feature type="binding site" evidence="10">
    <location>
        <begin position="136"/>
        <end position="137"/>
    </location>
    <ligand>
        <name>acetyl-CoA</name>
        <dbReference type="ChEBI" id="CHEBI:57288"/>
    </ligand>
</feature>
<dbReference type="GO" id="GO:0006099">
    <property type="term" value="P:tricarboxylic acid cycle"/>
    <property type="evidence" value="ECO:0007669"/>
    <property type="project" value="UniProtKB-KW"/>
</dbReference>
<dbReference type="Gene3D" id="1.20.1220.12">
    <property type="entry name" value="Malate synthase, domain III"/>
    <property type="match status" value="1"/>
</dbReference>
<evidence type="ECO:0000256" key="2">
    <source>
        <dbReference type="ARBA" id="ARBA00022435"/>
    </source>
</evidence>
<evidence type="ECO:0000256" key="13">
    <source>
        <dbReference type="RuleBase" id="RU003572"/>
    </source>
</evidence>
<dbReference type="Pfam" id="PF20656">
    <property type="entry name" value="MS_N"/>
    <property type="match status" value="1"/>
</dbReference>
<feature type="domain" description="Malate synthase C-terminal" evidence="17">
    <location>
        <begin position="604"/>
        <end position="684"/>
    </location>
</feature>
<dbReference type="EC" id="2.3.3.9" evidence="10 11"/>
<feature type="binding site" evidence="10">
    <location>
        <position position="324"/>
    </location>
    <ligand>
        <name>acetyl-CoA</name>
        <dbReference type="ChEBI" id="CHEBI:57288"/>
    </ligand>
</feature>
<comment type="subunit">
    <text evidence="10">Monomer.</text>
</comment>
<dbReference type="GO" id="GO:0009436">
    <property type="term" value="P:glyoxylate catabolic process"/>
    <property type="evidence" value="ECO:0007669"/>
    <property type="project" value="TreeGrafter"/>
</dbReference>
<dbReference type="InterPro" id="IPR048357">
    <property type="entry name" value="MSG_insertion"/>
</dbReference>
<proteinExistence type="inferred from homology"/>
<evidence type="ECO:0000256" key="8">
    <source>
        <dbReference type="ARBA" id="ARBA00023097"/>
    </source>
</evidence>
<dbReference type="Pfam" id="PF20659">
    <property type="entry name" value="MS_C"/>
    <property type="match status" value="1"/>
</dbReference>
<dbReference type="AlphaFoldDB" id="A0A0S2KGS6"/>
<comment type="pathway">
    <text evidence="10 13">Carbohydrate metabolism; glyoxylate cycle; (S)-malate from isocitrate: step 2/2.</text>
</comment>
<keyword evidence="5 10" id="KW-0808">Transferase</keyword>
<dbReference type="InterPro" id="IPR044856">
    <property type="entry name" value="Malate_synth_C_sf"/>
</dbReference>
<feature type="domain" description="Malate synthase G alpha-beta insertion" evidence="16">
    <location>
        <begin position="171"/>
        <end position="246"/>
    </location>
</feature>
<dbReference type="Pfam" id="PF01274">
    <property type="entry name" value="MS_TIM-barrel"/>
    <property type="match status" value="1"/>
</dbReference>
<organism evidence="18 19">
    <name type="scientific">Pseudohongiella spirulinae</name>
    <dbReference type="NCBI Taxonomy" id="1249552"/>
    <lineage>
        <taxon>Bacteria</taxon>
        <taxon>Pseudomonadati</taxon>
        <taxon>Pseudomonadota</taxon>
        <taxon>Gammaproteobacteria</taxon>
        <taxon>Pseudomonadales</taxon>
        <taxon>Pseudohongiellaceae</taxon>
        <taxon>Pseudohongiella</taxon>
    </lineage>
</organism>
<dbReference type="InterPro" id="IPR046363">
    <property type="entry name" value="MS_N_TIM-barrel_dom"/>
</dbReference>
<comment type="similarity">
    <text evidence="10 13">Belongs to the malate synthase family. GlcB subfamily.</text>
</comment>
<evidence type="ECO:0000256" key="7">
    <source>
        <dbReference type="ARBA" id="ARBA00022842"/>
    </source>
</evidence>
<feature type="active site" description="Proton donor" evidence="10 12">
    <location>
        <position position="643"/>
    </location>
</feature>
<evidence type="ECO:0000256" key="11">
    <source>
        <dbReference type="NCBIfam" id="TIGR01345"/>
    </source>
</evidence>
<dbReference type="PATRIC" id="fig|1249552.3.peg.2770"/>
<dbReference type="InterPro" id="IPR006253">
    <property type="entry name" value="Malate_synthG"/>
</dbReference>
<feature type="binding site" evidence="10">
    <location>
        <begin position="468"/>
        <end position="471"/>
    </location>
    <ligand>
        <name>glyoxylate</name>
        <dbReference type="ChEBI" id="CHEBI:36655"/>
    </ligand>
</feature>
<dbReference type="EMBL" id="CP013189">
    <property type="protein sequence ID" value="ALO47381.1"/>
    <property type="molecule type" value="Genomic_DNA"/>
</dbReference>
<comment type="cofactor">
    <cofactor evidence="1 10">
        <name>Mg(2+)</name>
        <dbReference type="ChEBI" id="CHEBI:18420"/>
    </cofactor>
</comment>
<dbReference type="UniPathway" id="UPA00703">
    <property type="reaction ID" value="UER00720"/>
</dbReference>
<dbReference type="NCBIfam" id="NF002825">
    <property type="entry name" value="PRK02999.1"/>
    <property type="match status" value="1"/>
</dbReference>
<dbReference type="GO" id="GO:0000287">
    <property type="term" value="F:magnesium ion binding"/>
    <property type="evidence" value="ECO:0007669"/>
    <property type="project" value="TreeGrafter"/>
</dbReference>
<comment type="caution">
    <text evidence="10">Lacks conserved residue(s) required for the propagation of feature annotation.</text>
</comment>
<comment type="function">
    <text evidence="10">Involved in the glycolate utilization. Catalyzes the condensation and subsequent hydrolysis of acetyl-coenzyme A (acetyl-CoA) and glyoxylate to form malate and CoA.</text>
</comment>
<evidence type="ECO:0000259" key="15">
    <source>
        <dbReference type="Pfam" id="PF20656"/>
    </source>
</evidence>
<dbReference type="RefSeq" id="WP_058022775.1">
    <property type="nucleotide sequence ID" value="NZ_CP013189.1"/>
</dbReference>
<evidence type="ECO:0000256" key="3">
    <source>
        <dbReference type="ARBA" id="ARBA00022490"/>
    </source>
</evidence>
<evidence type="ECO:0000256" key="5">
    <source>
        <dbReference type="ARBA" id="ARBA00022679"/>
    </source>
</evidence>
<dbReference type="InterPro" id="IPR011076">
    <property type="entry name" value="Malate_synth_sf"/>
</dbReference>
<feature type="domain" description="Malate synthase N-terminal" evidence="15">
    <location>
        <begin position="25"/>
        <end position="83"/>
    </location>
</feature>